<dbReference type="KEGG" id="rsin:B6N60_02909"/>
<dbReference type="PANTHER" id="PTHR36142">
    <property type="entry name" value="METALLO-HYDROLASE/OXIDOREDUCTASE SUPERFAMILY PROTEIN"/>
    <property type="match status" value="1"/>
</dbReference>
<dbReference type="SUPFAM" id="SSF56281">
    <property type="entry name" value="Metallo-hydrolase/oxidoreductase"/>
    <property type="match status" value="1"/>
</dbReference>
<dbReference type="InterPro" id="IPR036866">
    <property type="entry name" value="RibonucZ/Hydroxyglut_hydro"/>
</dbReference>
<dbReference type="EMBL" id="CP021056">
    <property type="protein sequence ID" value="QXE24205.1"/>
    <property type="molecule type" value="Genomic_DNA"/>
</dbReference>
<organism evidence="1 2">
    <name type="scientific">Richelia sinica FACHB-800</name>
    <dbReference type="NCBI Taxonomy" id="1357546"/>
    <lineage>
        <taxon>Bacteria</taxon>
        <taxon>Bacillati</taxon>
        <taxon>Cyanobacteriota</taxon>
        <taxon>Cyanophyceae</taxon>
        <taxon>Nostocales</taxon>
        <taxon>Nostocaceae</taxon>
        <taxon>Richelia</taxon>
    </lineage>
</organism>
<dbReference type="RefSeq" id="WP_190607366.1">
    <property type="nucleotide sequence ID" value="NZ_CP021056.1"/>
</dbReference>
<dbReference type="AlphaFoldDB" id="A0A975T8T3"/>
<dbReference type="Proteomes" id="UP000683511">
    <property type="component" value="Chromosome"/>
</dbReference>
<proteinExistence type="predicted"/>
<evidence type="ECO:0000313" key="1">
    <source>
        <dbReference type="EMBL" id="QXE24205.1"/>
    </source>
</evidence>
<dbReference type="Pfam" id="PF13483">
    <property type="entry name" value="Lactamase_B_3"/>
    <property type="match status" value="1"/>
</dbReference>
<name>A0A975T8T3_9NOST</name>
<sequence length="260" mass="29012">MYLTWLDNNSWLIEIGGQRILLDPWLIGSLTFNNLDWLFKGNRLKDQPIPDNIDLILLSQGLEDHAHPDTLKQLDKNIPVVASVNATKVVEKLGYHQIHTLAHGETFTLNSQVEIKALPGSSLGPGVIENAYLLQELTSNFTLYYEPHGYHSPQLQQLAPIDVVVTPIINVWLPLLGSIIQGMDSTLKIVKWLQPQYLLPTAAGGDVAFEGLLVKLLKPQGSVEDFQALLDKNNLKTKLFTPKPGEKIYLPKQSNQAVQI</sequence>
<keyword evidence="2" id="KW-1185">Reference proteome</keyword>
<dbReference type="Gene3D" id="3.60.15.10">
    <property type="entry name" value="Ribonuclease Z/Hydroxyacylglutathione hydrolase-like"/>
    <property type="match status" value="1"/>
</dbReference>
<evidence type="ECO:0000313" key="2">
    <source>
        <dbReference type="Proteomes" id="UP000683511"/>
    </source>
</evidence>
<protein>
    <recommendedName>
        <fullName evidence="3">Zn-dependent hydrolase</fullName>
    </recommendedName>
</protein>
<dbReference type="PANTHER" id="PTHR36142:SF2">
    <property type="entry name" value="METALLO-HYDROLASE_OXIDOREDUCTASE SUPERFAMILY PROTEIN"/>
    <property type="match status" value="1"/>
</dbReference>
<reference evidence="1" key="1">
    <citation type="submission" date="2017-04" db="EMBL/GenBank/DDBJ databases">
        <title>Genome deletions in a multicellular cyanobacterial endosymbiont for morphological adaptation in marine diatoms.</title>
        <authorList>
            <person name="Wang Y."/>
            <person name="Gao H."/>
            <person name="Li R."/>
            <person name="Xu X."/>
        </authorList>
    </citation>
    <scope>NUCLEOTIDE SEQUENCE</scope>
    <source>
        <strain evidence="1">FACHB 800</strain>
    </source>
</reference>
<gene>
    <name evidence="1" type="ORF">B6N60_02909</name>
</gene>
<accession>A0A975T8T3</accession>
<evidence type="ECO:0008006" key="3">
    <source>
        <dbReference type="Google" id="ProtNLM"/>
    </source>
</evidence>